<gene>
    <name evidence="2" type="ORF">VNN45_10275</name>
</gene>
<protein>
    <submittedName>
        <fullName evidence="2">Ig-like domain-containing protein</fullName>
    </submittedName>
</protein>
<dbReference type="Gene3D" id="2.60.40.1080">
    <property type="match status" value="1"/>
</dbReference>
<dbReference type="EMBL" id="CP141698">
    <property type="protein sequence ID" value="WYC67265.1"/>
    <property type="molecule type" value="Genomic_DNA"/>
</dbReference>
<dbReference type="SMART" id="SM00635">
    <property type="entry name" value="BID_2"/>
    <property type="match status" value="1"/>
</dbReference>
<evidence type="ECO:0000313" key="3">
    <source>
        <dbReference type="Proteomes" id="UP001456368"/>
    </source>
</evidence>
<dbReference type="Proteomes" id="UP001456368">
    <property type="component" value="Chromosome"/>
</dbReference>
<dbReference type="Pfam" id="PF02368">
    <property type="entry name" value="Big_2"/>
    <property type="match status" value="1"/>
</dbReference>
<dbReference type="InterPro" id="IPR003343">
    <property type="entry name" value="Big_2"/>
</dbReference>
<reference evidence="2 3" key="1">
    <citation type="submission" date="2023-12" db="EMBL/GenBank/DDBJ databases">
        <title>Redefining Piscine Lactococcosis.</title>
        <authorList>
            <person name="Heckman T.I."/>
            <person name="Yazdi Z."/>
            <person name="Older C.E."/>
            <person name="Griffin M.J."/>
            <person name="Waldbieser G.C."/>
            <person name="Chow A.M."/>
            <person name="Medina Silva I."/>
            <person name="Anenson K.M."/>
            <person name="Garcia J.C."/>
            <person name="LaFrentz B.R."/>
            <person name="Slavic D."/>
            <person name="Toohey-Kurth K.L."/>
            <person name="Yant P."/>
            <person name="Fritz H.M."/>
            <person name="Henderson E."/>
            <person name="McDowall R."/>
            <person name="Cai H."/>
            <person name="Adikson M."/>
            <person name="Soto E."/>
        </authorList>
    </citation>
    <scope>NUCLEOTIDE SEQUENCE [LARGE SCALE GENOMIC DNA]</scope>
    <source>
        <strain evidence="2 3">R21-91A</strain>
    </source>
</reference>
<name>A0ABZ2SG82_9LACT</name>
<feature type="domain" description="BIG2" evidence="1">
    <location>
        <begin position="67"/>
        <end position="144"/>
    </location>
</feature>
<evidence type="ECO:0000313" key="2">
    <source>
        <dbReference type="EMBL" id="WYC67265.1"/>
    </source>
</evidence>
<proteinExistence type="predicted"/>
<dbReference type="SUPFAM" id="SSF49373">
    <property type="entry name" value="Invasin/intimin cell-adhesion fragments"/>
    <property type="match status" value="1"/>
</dbReference>
<accession>A0ABZ2SG82</accession>
<dbReference type="InterPro" id="IPR008964">
    <property type="entry name" value="Invasin/intimin_cell_adhesion"/>
</dbReference>
<sequence length="152" mass="15452">MANKFEVKNNGAVVAHTESAGDNGTTNIVVSELTPETVYDKFTVSYLGKEESTVVPSFTTKAASNVPVTGVTMSQKTASMKVGDTKKVIATVTPENATNKSVTYSSSDEAIATVGTDGTITAVAVGSADITGTSGDGGFTDKCAVTVAEATK</sequence>
<dbReference type="RefSeq" id="WP_019293265.1">
    <property type="nucleotide sequence ID" value="NZ_CP141697.1"/>
</dbReference>
<evidence type="ECO:0000259" key="1">
    <source>
        <dbReference type="SMART" id="SM00635"/>
    </source>
</evidence>
<organism evidence="2 3">
    <name type="scientific">Lactococcus petauri</name>
    <dbReference type="NCBI Taxonomy" id="1940789"/>
    <lineage>
        <taxon>Bacteria</taxon>
        <taxon>Bacillati</taxon>
        <taxon>Bacillota</taxon>
        <taxon>Bacilli</taxon>
        <taxon>Lactobacillales</taxon>
        <taxon>Streptococcaceae</taxon>
        <taxon>Lactococcus</taxon>
    </lineage>
</organism>
<keyword evidence="3" id="KW-1185">Reference proteome</keyword>